<protein>
    <submittedName>
        <fullName evidence="1">Uncharacterized protein</fullName>
    </submittedName>
</protein>
<dbReference type="RefSeq" id="XP_033687551.1">
    <property type="nucleotide sequence ID" value="XM_033834785.1"/>
</dbReference>
<evidence type="ECO:0000313" key="2">
    <source>
        <dbReference type="Proteomes" id="UP000800094"/>
    </source>
</evidence>
<name>A0A6A6IQQ8_9PLEO</name>
<organism evidence="1 2">
    <name type="scientific">Trematosphaeria pertusa</name>
    <dbReference type="NCBI Taxonomy" id="390896"/>
    <lineage>
        <taxon>Eukaryota</taxon>
        <taxon>Fungi</taxon>
        <taxon>Dikarya</taxon>
        <taxon>Ascomycota</taxon>
        <taxon>Pezizomycotina</taxon>
        <taxon>Dothideomycetes</taxon>
        <taxon>Pleosporomycetidae</taxon>
        <taxon>Pleosporales</taxon>
        <taxon>Massarineae</taxon>
        <taxon>Trematosphaeriaceae</taxon>
        <taxon>Trematosphaeria</taxon>
    </lineage>
</organism>
<dbReference type="EMBL" id="ML987192">
    <property type="protein sequence ID" value="KAF2252547.1"/>
    <property type="molecule type" value="Genomic_DNA"/>
</dbReference>
<dbReference type="GeneID" id="54588115"/>
<dbReference type="Proteomes" id="UP000800094">
    <property type="component" value="Unassembled WGS sequence"/>
</dbReference>
<accession>A0A6A6IQQ8</accession>
<dbReference type="AlphaFoldDB" id="A0A6A6IQQ8"/>
<sequence>MTSPGLGDRKVLCRSGRMDSEIGAMHDLLEFVYEEAYRLLGDVAVGEPIAIRDGVRRQKPSSPPRLRAAVVDDEFEEFHEPASMGSTSYGGSANLTPPYAPEFQPRVRLADVLGQRGMFPAREAYAPAARDWYAAARAQIRHDPWGILRTTASS</sequence>
<proteinExistence type="predicted"/>
<keyword evidence="2" id="KW-1185">Reference proteome</keyword>
<evidence type="ECO:0000313" key="1">
    <source>
        <dbReference type="EMBL" id="KAF2252547.1"/>
    </source>
</evidence>
<reference evidence="1" key="1">
    <citation type="journal article" date="2020" name="Stud. Mycol.">
        <title>101 Dothideomycetes genomes: a test case for predicting lifestyles and emergence of pathogens.</title>
        <authorList>
            <person name="Haridas S."/>
            <person name="Albert R."/>
            <person name="Binder M."/>
            <person name="Bloem J."/>
            <person name="Labutti K."/>
            <person name="Salamov A."/>
            <person name="Andreopoulos B."/>
            <person name="Baker S."/>
            <person name="Barry K."/>
            <person name="Bills G."/>
            <person name="Bluhm B."/>
            <person name="Cannon C."/>
            <person name="Castanera R."/>
            <person name="Culley D."/>
            <person name="Daum C."/>
            <person name="Ezra D."/>
            <person name="Gonzalez J."/>
            <person name="Henrissat B."/>
            <person name="Kuo A."/>
            <person name="Liang C."/>
            <person name="Lipzen A."/>
            <person name="Lutzoni F."/>
            <person name="Magnuson J."/>
            <person name="Mondo S."/>
            <person name="Nolan M."/>
            <person name="Ohm R."/>
            <person name="Pangilinan J."/>
            <person name="Park H.-J."/>
            <person name="Ramirez L."/>
            <person name="Alfaro M."/>
            <person name="Sun H."/>
            <person name="Tritt A."/>
            <person name="Yoshinaga Y."/>
            <person name="Zwiers L.-H."/>
            <person name="Turgeon B."/>
            <person name="Goodwin S."/>
            <person name="Spatafora J."/>
            <person name="Crous P."/>
            <person name="Grigoriev I."/>
        </authorList>
    </citation>
    <scope>NUCLEOTIDE SEQUENCE</scope>
    <source>
        <strain evidence="1">CBS 122368</strain>
    </source>
</reference>
<gene>
    <name evidence="1" type="ORF">BU26DRAFT_590998</name>
</gene>